<proteinExistence type="predicted"/>
<gene>
    <name evidence="3" type="ORF">HZS61_004268</name>
</gene>
<feature type="region of interest" description="Disordered" evidence="2">
    <location>
        <begin position="188"/>
        <end position="216"/>
    </location>
</feature>
<feature type="compositionally biased region" description="Low complexity" evidence="2">
    <location>
        <begin position="204"/>
        <end position="216"/>
    </location>
</feature>
<protein>
    <submittedName>
        <fullName evidence="3">Uncharacterized protein</fullName>
    </submittedName>
</protein>
<dbReference type="AlphaFoldDB" id="A0A8H6GGT0"/>
<keyword evidence="1" id="KW-0175">Coiled coil</keyword>
<accession>A0A8H6GGT0</accession>
<name>A0A8H6GGT0_FUSOX</name>
<dbReference type="PANTHER" id="PTHR35392">
    <property type="entry name" value="ZN(II)2CYS6 TRANSCRIPTION FACTOR (EUROFUNG)-RELATED-RELATED"/>
    <property type="match status" value="1"/>
</dbReference>
<feature type="coiled-coil region" evidence="1">
    <location>
        <begin position="289"/>
        <end position="316"/>
    </location>
</feature>
<dbReference type="InterPro" id="IPR052973">
    <property type="entry name" value="Fungal_sec-metab_reg_TF"/>
</dbReference>
<organism evidence="3 4">
    <name type="scientific">Fusarium oxysporum f. sp. conglutinans</name>
    <dbReference type="NCBI Taxonomy" id="100902"/>
    <lineage>
        <taxon>Eukaryota</taxon>
        <taxon>Fungi</taxon>
        <taxon>Dikarya</taxon>
        <taxon>Ascomycota</taxon>
        <taxon>Pezizomycotina</taxon>
        <taxon>Sordariomycetes</taxon>
        <taxon>Hypocreomycetidae</taxon>
        <taxon>Hypocreales</taxon>
        <taxon>Nectriaceae</taxon>
        <taxon>Fusarium</taxon>
        <taxon>Fusarium oxysporum species complex</taxon>
    </lineage>
</organism>
<reference evidence="3" key="1">
    <citation type="journal article" date="2020" name="bioRxiv">
        <title>A chromosome-scale genome assembly for the Fusarium oxysporum strain Fo5176 to establish a model Arabidopsis-fungal pathosystem.</title>
        <authorList>
            <person name="Fokkens L."/>
            <person name="Guo L."/>
            <person name="Dora S."/>
            <person name="Wang B."/>
            <person name="Ye K."/>
            <person name="Sanchez-Rodriguez C."/>
            <person name="Croll D."/>
        </authorList>
    </citation>
    <scope>NUCLEOTIDE SEQUENCE [LARGE SCALE GENOMIC DNA]</scope>
    <source>
        <strain evidence="3">Fo5176</strain>
    </source>
</reference>
<evidence type="ECO:0000313" key="3">
    <source>
        <dbReference type="EMBL" id="KAF6517065.1"/>
    </source>
</evidence>
<dbReference type="EMBL" id="JACDXP010000012">
    <property type="protein sequence ID" value="KAF6517065.1"/>
    <property type="molecule type" value="Genomic_DNA"/>
</dbReference>
<evidence type="ECO:0000256" key="1">
    <source>
        <dbReference type="SAM" id="Coils"/>
    </source>
</evidence>
<dbReference type="Proteomes" id="UP000593570">
    <property type="component" value="Unassembled WGS sequence"/>
</dbReference>
<comment type="caution">
    <text evidence="3">The sequence shown here is derived from an EMBL/GenBank/DDBJ whole genome shotgun (WGS) entry which is preliminary data.</text>
</comment>
<evidence type="ECO:0000256" key="2">
    <source>
        <dbReference type="SAM" id="MobiDB-lite"/>
    </source>
</evidence>
<dbReference type="PANTHER" id="PTHR35392:SF2">
    <property type="entry name" value="ZN(II)2CYS6 TRANSCRIPTION FACTOR (EUROFUNG)"/>
    <property type="match status" value="1"/>
</dbReference>
<evidence type="ECO:0000313" key="4">
    <source>
        <dbReference type="Proteomes" id="UP000593570"/>
    </source>
</evidence>
<sequence>MSHPYSPNSSILSVLDGDARSANDVYDGSEPFSHANGDFRRGHVHFAAELGSAVEETVASILTRHGGSGVDKSLAWEAIQSLARSKLDGLTSSLIAQGDQGFHTSNNFISAAETSLLSLGNAGSMDHDVPLMTDLDAFFQNEQPPGFENVQNLAVPELERTIYDDGPFSLWQMPIPSPSSGTITLPTNSPSLQEPWPDGNSVDSSTTGSTRTITTTPVPRRRGLQEVPSIEGIGLVQLALRFWAMQAVFFKYPWTIVKGASEIGMSPLDIPGCWFGKTLLPRLVNQQLDKAFETRMDELEREILELLQNMILRRDRGTYWCAIFLTTFTLLHSLEKDSWNMHAWEYEKNRDGGTRWPLRRDPCDYYGQNKHIADTLTTYFRIVTNGHAPFAIDWTKSSSQGLLGESSHARSLIEGIQKDLQNPQSNYGRELYALSEFRRDDIESLNYYYTKRLILG</sequence>